<feature type="chain" id="PRO_5033670426" evidence="2">
    <location>
        <begin position="16"/>
        <end position="111"/>
    </location>
</feature>
<reference evidence="3" key="1">
    <citation type="submission" date="2021-05" db="EMBL/GenBank/DDBJ databases">
        <authorList>
            <person name="Alioto T."/>
            <person name="Alioto T."/>
            <person name="Gomez Garrido J."/>
        </authorList>
    </citation>
    <scope>NUCLEOTIDE SEQUENCE</scope>
</reference>
<organism evidence="3">
    <name type="scientific">Culex pipiens</name>
    <name type="common">House mosquito</name>
    <dbReference type="NCBI Taxonomy" id="7175"/>
    <lineage>
        <taxon>Eukaryota</taxon>
        <taxon>Metazoa</taxon>
        <taxon>Ecdysozoa</taxon>
        <taxon>Arthropoda</taxon>
        <taxon>Hexapoda</taxon>
        <taxon>Insecta</taxon>
        <taxon>Pterygota</taxon>
        <taxon>Neoptera</taxon>
        <taxon>Endopterygota</taxon>
        <taxon>Diptera</taxon>
        <taxon>Nematocera</taxon>
        <taxon>Culicoidea</taxon>
        <taxon>Culicidae</taxon>
        <taxon>Culicinae</taxon>
        <taxon>Culicini</taxon>
        <taxon>Culex</taxon>
        <taxon>Culex</taxon>
    </lineage>
</organism>
<evidence type="ECO:0000313" key="3">
    <source>
        <dbReference type="EMBL" id="CAG6560980.1"/>
    </source>
</evidence>
<dbReference type="InterPro" id="IPR012132">
    <property type="entry name" value="GMC_OxRdtase"/>
</dbReference>
<evidence type="ECO:0000256" key="2">
    <source>
        <dbReference type="SAM" id="SignalP"/>
    </source>
</evidence>
<sequence length="111" mass="11795">MTAGILPLLLALSSEAPLGDLKAAFANFSAEYLYGDSGARIPDVAGFRSEYDFIVIGAGTPGCVLANRLSENGNWNVLLLEAGREESLVQSVPLTAAAFYGRIGRFEVDVR</sequence>
<dbReference type="GO" id="GO:0050660">
    <property type="term" value="F:flavin adenine dinucleotide binding"/>
    <property type="evidence" value="ECO:0007669"/>
    <property type="project" value="InterPro"/>
</dbReference>
<accession>A0A8D8NDM8</accession>
<dbReference type="EMBL" id="HBUE01159920">
    <property type="protein sequence ID" value="CAG6509590.1"/>
    <property type="molecule type" value="Transcribed_RNA"/>
</dbReference>
<protein>
    <submittedName>
        <fullName evidence="3">Choline dehydrogenase, mitochondrial</fullName>
    </submittedName>
</protein>
<proteinExistence type="inferred from homology"/>
<dbReference type="InterPro" id="IPR036188">
    <property type="entry name" value="FAD/NAD-bd_sf"/>
</dbReference>
<dbReference type="EMBL" id="HBUE01265069">
    <property type="protein sequence ID" value="CAG6560980.1"/>
    <property type="molecule type" value="Transcribed_RNA"/>
</dbReference>
<feature type="signal peptide" evidence="2">
    <location>
        <begin position="1"/>
        <end position="15"/>
    </location>
</feature>
<comment type="similarity">
    <text evidence="1">Belongs to the GMC oxidoreductase family.</text>
</comment>
<dbReference type="AlphaFoldDB" id="A0A8D8NDM8"/>
<dbReference type="SUPFAM" id="SSF51905">
    <property type="entry name" value="FAD/NAD(P)-binding domain"/>
    <property type="match status" value="1"/>
</dbReference>
<dbReference type="PANTHER" id="PTHR11552">
    <property type="entry name" value="GLUCOSE-METHANOL-CHOLINE GMC OXIDOREDUCTASE"/>
    <property type="match status" value="1"/>
</dbReference>
<dbReference type="Gene3D" id="3.50.50.60">
    <property type="entry name" value="FAD/NAD(P)-binding domain"/>
    <property type="match status" value="1"/>
</dbReference>
<dbReference type="GO" id="GO:0016491">
    <property type="term" value="F:oxidoreductase activity"/>
    <property type="evidence" value="ECO:0007669"/>
    <property type="project" value="TreeGrafter"/>
</dbReference>
<name>A0A8D8NDM8_CULPI</name>
<keyword evidence="2" id="KW-0732">Signal</keyword>
<dbReference type="PANTHER" id="PTHR11552:SF216">
    <property type="entry name" value="GLUCOSE-METHANOL-CHOLINE OXIDOREDUCTASE N-TERMINAL DOMAIN-CONTAINING PROTEIN"/>
    <property type="match status" value="1"/>
</dbReference>
<evidence type="ECO:0000256" key="1">
    <source>
        <dbReference type="ARBA" id="ARBA00010790"/>
    </source>
</evidence>